<organism evidence="1">
    <name type="scientific">hydrothermal vent metagenome</name>
    <dbReference type="NCBI Taxonomy" id="652676"/>
    <lineage>
        <taxon>unclassified sequences</taxon>
        <taxon>metagenomes</taxon>
        <taxon>ecological metagenomes</taxon>
    </lineage>
</organism>
<dbReference type="InterPro" id="IPR047647">
    <property type="entry name" value="ISAs1_transpos"/>
</dbReference>
<dbReference type="NCBIfam" id="NF033564">
    <property type="entry name" value="transpos_ISAs1"/>
    <property type="match status" value="1"/>
</dbReference>
<proteinExistence type="predicted"/>
<name>A0A3B1DSA5_9ZZZZ</name>
<dbReference type="EMBL" id="UOGL01000155">
    <property type="protein sequence ID" value="VAX37960.1"/>
    <property type="molecule type" value="Genomic_DNA"/>
</dbReference>
<feature type="non-terminal residue" evidence="1">
    <location>
        <position position="78"/>
    </location>
</feature>
<dbReference type="InterPro" id="IPR051698">
    <property type="entry name" value="Transposase_11-like"/>
</dbReference>
<dbReference type="PANTHER" id="PTHR30298">
    <property type="entry name" value="H REPEAT-ASSOCIATED PREDICTED TRANSPOSASE"/>
    <property type="match status" value="1"/>
</dbReference>
<accession>A0A3B1DSA5</accession>
<reference evidence="1" key="1">
    <citation type="submission" date="2018-06" db="EMBL/GenBank/DDBJ databases">
        <authorList>
            <person name="Zhirakovskaya E."/>
        </authorList>
    </citation>
    <scope>NUCLEOTIDE SEQUENCE</scope>
</reference>
<dbReference type="PANTHER" id="PTHR30298:SF0">
    <property type="entry name" value="PROTEIN YBFL-RELATED"/>
    <property type="match status" value="1"/>
</dbReference>
<evidence type="ECO:0000313" key="1">
    <source>
        <dbReference type="EMBL" id="VAX37960.1"/>
    </source>
</evidence>
<evidence type="ECO:0008006" key="2">
    <source>
        <dbReference type="Google" id="ProtNLM"/>
    </source>
</evidence>
<sequence length="78" mass="8298">MTLSGQGVHIDGKTLRRSFDNNTETSALQIVSAWASEQSLCLGQIAVEEGSNEITAVPKLLKLLELSGAVVTLDAMHC</sequence>
<protein>
    <recommendedName>
        <fullName evidence="2">Transposase IS4-like domain-containing protein</fullName>
    </recommendedName>
</protein>
<dbReference type="AlphaFoldDB" id="A0A3B1DSA5"/>
<gene>
    <name evidence="1" type="ORF">MNBD_PLANCTO02-2639</name>
</gene>